<gene>
    <name evidence="2" type="ORF">PAXINDRAFT_11922</name>
</gene>
<feature type="region of interest" description="Disordered" evidence="1">
    <location>
        <begin position="1"/>
        <end position="61"/>
    </location>
</feature>
<dbReference type="Proteomes" id="UP000053647">
    <property type="component" value="Unassembled WGS sequence"/>
</dbReference>
<proteinExistence type="predicted"/>
<evidence type="ECO:0000313" key="2">
    <source>
        <dbReference type="EMBL" id="KIJ15378.1"/>
    </source>
</evidence>
<dbReference type="EMBL" id="KN819337">
    <property type="protein sequence ID" value="KIJ15378.1"/>
    <property type="molecule type" value="Genomic_DNA"/>
</dbReference>
<evidence type="ECO:0000256" key="1">
    <source>
        <dbReference type="SAM" id="MobiDB-lite"/>
    </source>
</evidence>
<name>A0A0C9TYI5_PAXIN</name>
<feature type="region of interest" description="Disordered" evidence="1">
    <location>
        <begin position="188"/>
        <end position="222"/>
    </location>
</feature>
<accession>A0A0C9TYI5</accession>
<dbReference type="AlphaFoldDB" id="A0A0C9TYI5"/>
<dbReference type="OrthoDB" id="2691920at2759"/>
<reference evidence="3" key="2">
    <citation type="submission" date="2015-01" db="EMBL/GenBank/DDBJ databases">
        <title>Evolutionary Origins and Diversification of the Mycorrhizal Mutualists.</title>
        <authorList>
            <consortium name="DOE Joint Genome Institute"/>
            <consortium name="Mycorrhizal Genomics Consortium"/>
            <person name="Kohler A."/>
            <person name="Kuo A."/>
            <person name="Nagy L.G."/>
            <person name="Floudas D."/>
            <person name="Copeland A."/>
            <person name="Barry K.W."/>
            <person name="Cichocki N."/>
            <person name="Veneault-Fourrey C."/>
            <person name="LaButti K."/>
            <person name="Lindquist E.A."/>
            <person name="Lipzen A."/>
            <person name="Lundell T."/>
            <person name="Morin E."/>
            <person name="Murat C."/>
            <person name="Riley R."/>
            <person name="Ohm R."/>
            <person name="Sun H."/>
            <person name="Tunlid A."/>
            <person name="Henrissat B."/>
            <person name="Grigoriev I.V."/>
            <person name="Hibbett D.S."/>
            <person name="Martin F."/>
        </authorList>
    </citation>
    <scope>NUCLEOTIDE SEQUENCE [LARGE SCALE GENOMIC DNA]</scope>
    <source>
        <strain evidence="3">ATCC 200175</strain>
    </source>
</reference>
<feature type="compositionally biased region" description="Polar residues" evidence="1">
    <location>
        <begin position="1"/>
        <end position="22"/>
    </location>
</feature>
<organism evidence="2 3">
    <name type="scientific">Paxillus involutus ATCC 200175</name>
    <dbReference type="NCBI Taxonomy" id="664439"/>
    <lineage>
        <taxon>Eukaryota</taxon>
        <taxon>Fungi</taxon>
        <taxon>Dikarya</taxon>
        <taxon>Basidiomycota</taxon>
        <taxon>Agaricomycotina</taxon>
        <taxon>Agaricomycetes</taxon>
        <taxon>Agaricomycetidae</taxon>
        <taxon>Boletales</taxon>
        <taxon>Paxilineae</taxon>
        <taxon>Paxillaceae</taxon>
        <taxon>Paxillus</taxon>
    </lineage>
</organism>
<feature type="compositionally biased region" description="Low complexity" evidence="1">
    <location>
        <begin position="23"/>
        <end position="33"/>
    </location>
</feature>
<dbReference type="HOGENOM" id="CLU_1074014_0_0_1"/>
<evidence type="ECO:0000313" key="3">
    <source>
        <dbReference type="Proteomes" id="UP000053647"/>
    </source>
</evidence>
<reference evidence="2 3" key="1">
    <citation type="submission" date="2014-06" db="EMBL/GenBank/DDBJ databases">
        <authorList>
            <consortium name="DOE Joint Genome Institute"/>
            <person name="Kuo A."/>
            <person name="Kohler A."/>
            <person name="Nagy L.G."/>
            <person name="Floudas D."/>
            <person name="Copeland A."/>
            <person name="Barry K.W."/>
            <person name="Cichocki N."/>
            <person name="Veneault-Fourrey C."/>
            <person name="LaButti K."/>
            <person name="Lindquist E.A."/>
            <person name="Lipzen A."/>
            <person name="Lundell T."/>
            <person name="Morin E."/>
            <person name="Murat C."/>
            <person name="Sun H."/>
            <person name="Tunlid A."/>
            <person name="Henrissat B."/>
            <person name="Grigoriev I.V."/>
            <person name="Hibbett D.S."/>
            <person name="Martin F."/>
            <person name="Nordberg H.P."/>
            <person name="Cantor M.N."/>
            <person name="Hua S.X."/>
        </authorList>
    </citation>
    <scope>NUCLEOTIDE SEQUENCE [LARGE SCALE GENOMIC DNA]</scope>
    <source>
        <strain evidence="2 3">ATCC 200175</strain>
    </source>
</reference>
<keyword evidence="3" id="KW-1185">Reference proteome</keyword>
<feature type="region of interest" description="Disordered" evidence="1">
    <location>
        <begin position="76"/>
        <end position="165"/>
    </location>
</feature>
<protein>
    <submittedName>
        <fullName evidence="2">Uncharacterized protein</fullName>
    </submittedName>
</protein>
<sequence>MSASSAPQPPLSESGSTPSLYHSQSSSTASPHSGLSHLEVSHSEPTDSSGSGFPALNPASGVETDLDEVFDRILTKHERGCVKGKKRLSGALSKAKEAYQRKKLHRDLEEAQTRSEGDTVPQLGQPETGNPPAHSDDHRDIVPNPKQPVPSTCRSPVPEDDTLSLAQRRPHWLNHRLPLRFRDMLPNGPLPLPPPGIELPEGLPQGSSESHIPRSPSPPPSVVRRTFKTQHNKFGLFCMFNSKGLPSHDPDEHSSSPSS</sequence>
<feature type="compositionally biased region" description="Pro residues" evidence="1">
    <location>
        <begin position="188"/>
        <end position="197"/>
    </location>
</feature>
<feature type="compositionally biased region" description="Basic and acidic residues" evidence="1">
    <location>
        <begin position="94"/>
        <end position="117"/>
    </location>
</feature>